<dbReference type="Proteomes" id="UP001591681">
    <property type="component" value="Unassembled WGS sequence"/>
</dbReference>
<feature type="domain" description="Fibrinogen C-terminal" evidence="9">
    <location>
        <begin position="245"/>
        <end position="468"/>
    </location>
</feature>
<evidence type="ECO:0000256" key="4">
    <source>
        <dbReference type="ARBA" id="ARBA00023054"/>
    </source>
</evidence>
<dbReference type="AlphaFoldDB" id="A0ABD1JTZ8"/>
<dbReference type="InterPro" id="IPR002181">
    <property type="entry name" value="Fibrinogen_a/b/g_C_dom"/>
</dbReference>
<proteinExistence type="predicted"/>
<keyword evidence="5" id="KW-1015">Disulfide bond</keyword>
<dbReference type="InterPro" id="IPR036056">
    <property type="entry name" value="Fibrinogen-like_C"/>
</dbReference>
<dbReference type="Pfam" id="PF00147">
    <property type="entry name" value="Fibrinogen_C"/>
    <property type="match status" value="1"/>
</dbReference>
<sequence length="470" mass="52916">MTPVKMLLLVAILVHVGSSFPLERKPVGAGAGPAEGLDVGPAGREKVQYASWDDVNVLAHGLLQLGHGLKDHVDKTKGQMRDIAAKLKSFNGTVAELGKLTRRLQEEGDALRERAKQMARREERVLNASADLQALAQHVRAEGDSVRDRVGSLERKMDILLRGASATDDSNHSTSDVNTLQWMLETQSKRIDDLVERIRQQQDKLDKQNMRLQALQTEVKQRRLKSVVMRRAEEVSRDEPVEHAVPSNELASDCHELFLRGEKQSGVYTIQPQNAKPFDVFCEMTSERGWTVIQKREDGSLDFNKLWSDYKNGFGSLRGEFWLGLEKMVSISKQAPHVLQIELSDWRGETQTLSYTFQLDGEENSYTLHLQPTTPNGHLESALMTGAQGLPFSTADRDHDLKEDSNCALQLSGGWWFGSCGHSNLNGRYQSGPTLAQRHHRKQVVFWKTWHGRYYPLKTTTMKIAPVVKS</sequence>
<organism evidence="10 11">
    <name type="scientific">Coilia grayii</name>
    <name type="common">Gray's grenadier anchovy</name>
    <dbReference type="NCBI Taxonomy" id="363190"/>
    <lineage>
        <taxon>Eukaryota</taxon>
        <taxon>Metazoa</taxon>
        <taxon>Chordata</taxon>
        <taxon>Craniata</taxon>
        <taxon>Vertebrata</taxon>
        <taxon>Euteleostomi</taxon>
        <taxon>Actinopterygii</taxon>
        <taxon>Neopterygii</taxon>
        <taxon>Teleostei</taxon>
        <taxon>Clupei</taxon>
        <taxon>Clupeiformes</taxon>
        <taxon>Clupeoidei</taxon>
        <taxon>Engraulidae</taxon>
        <taxon>Coilinae</taxon>
        <taxon>Coilia</taxon>
    </lineage>
</organism>
<evidence type="ECO:0000256" key="7">
    <source>
        <dbReference type="SAM" id="Coils"/>
    </source>
</evidence>
<dbReference type="InterPro" id="IPR014716">
    <property type="entry name" value="Fibrinogen_a/b/g_C_1"/>
</dbReference>
<dbReference type="PROSITE" id="PS51406">
    <property type="entry name" value="FIBRINOGEN_C_2"/>
    <property type="match status" value="1"/>
</dbReference>
<name>A0ABD1JTZ8_9TELE</name>
<reference evidence="10 11" key="1">
    <citation type="submission" date="2024-09" db="EMBL/GenBank/DDBJ databases">
        <title>A chromosome-level genome assembly of Gray's grenadier anchovy, Coilia grayii.</title>
        <authorList>
            <person name="Fu Z."/>
        </authorList>
    </citation>
    <scope>NUCLEOTIDE SEQUENCE [LARGE SCALE GENOMIC DNA]</scope>
    <source>
        <strain evidence="10">G4</strain>
        <tissue evidence="10">Muscle</tissue>
    </source>
</reference>
<dbReference type="CDD" id="cd00087">
    <property type="entry name" value="FReD"/>
    <property type="match status" value="1"/>
</dbReference>
<evidence type="ECO:0000256" key="5">
    <source>
        <dbReference type="ARBA" id="ARBA00023157"/>
    </source>
</evidence>
<keyword evidence="2" id="KW-0964">Secreted</keyword>
<accession>A0ABD1JTZ8</accession>
<dbReference type="PANTHER" id="PTHR47221:SF6">
    <property type="entry name" value="FIBRINOGEN ALPHA CHAIN"/>
    <property type="match status" value="1"/>
</dbReference>
<dbReference type="EMBL" id="JBHFQA010000012">
    <property type="protein sequence ID" value="KAL2090319.1"/>
    <property type="molecule type" value="Genomic_DNA"/>
</dbReference>
<dbReference type="SMART" id="SM00186">
    <property type="entry name" value="FBG"/>
    <property type="match status" value="1"/>
</dbReference>
<dbReference type="GO" id="GO:0005576">
    <property type="term" value="C:extracellular region"/>
    <property type="evidence" value="ECO:0007669"/>
    <property type="project" value="UniProtKB-SubCell"/>
</dbReference>
<dbReference type="Gene3D" id="3.90.215.10">
    <property type="entry name" value="Gamma Fibrinogen, chain A, domain 1"/>
    <property type="match status" value="1"/>
</dbReference>
<comment type="subcellular location">
    <subcellularLocation>
        <location evidence="1">Secreted</location>
    </subcellularLocation>
</comment>
<keyword evidence="3 8" id="KW-0732">Signal</keyword>
<keyword evidence="6" id="KW-0325">Glycoprotein</keyword>
<keyword evidence="4 7" id="KW-0175">Coiled coil</keyword>
<dbReference type="SUPFAM" id="SSF56496">
    <property type="entry name" value="Fibrinogen C-terminal domain-like"/>
    <property type="match status" value="1"/>
</dbReference>
<dbReference type="PROSITE" id="PS00514">
    <property type="entry name" value="FIBRINOGEN_C_1"/>
    <property type="match status" value="1"/>
</dbReference>
<feature type="signal peptide" evidence="8">
    <location>
        <begin position="1"/>
        <end position="19"/>
    </location>
</feature>
<protein>
    <recommendedName>
        <fullName evidence="9">Fibrinogen C-terminal domain-containing protein</fullName>
    </recommendedName>
</protein>
<evidence type="ECO:0000256" key="8">
    <source>
        <dbReference type="SAM" id="SignalP"/>
    </source>
</evidence>
<keyword evidence="11" id="KW-1185">Reference proteome</keyword>
<evidence type="ECO:0000313" key="10">
    <source>
        <dbReference type="EMBL" id="KAL2090319.1"/>
    </source>
</evidence>
<evidence type="ECO:0000256" key="6">
    <source>
        <dbReference type="ARBA" id="ARBA00023180"/>
    </source>
</evidence>
<feature type="coiled-coil region" evidence="7">
    <location>
        <begin position="184"/>
        <end position="225"/>
    </location>
</feature>
<evidence type="ECO:0000256" key="3">
    <source>
        <dbReference type="ARBA" id="ARBA00022729"/>
    </source>
</evidence>
<gene>
    <name evidence="10" type="ORF">ACEWY4_015007</name>
</gene>
<evidence type="ECO:0000313" key="11">
    <source>
        <dbReference type="Proteomes" id="UP001591681"/>
    </source>
</evidence>
<evidence type="ECO:0000256" key="1">
    <source>
        <dbReference type="ARBA" id="ARBA00004613"/>
    </source>
</evidence>
<feature type="chain" id="PRO_5044893784" description="Fibrinogen C-terminal domain-containing protein" evidence="8">
    <location>
        <begin position="20"/>
        <end position="470"/>
    </location>
</feature>
<comment type="caution">
    <text evidence="10">The sequence shown here is derived from an EMBL/GenBank/DDBJ whole genome shotgun (WGS) entry which is preliminary data.</text>
</comment>
<evidence type="ECO:0000259" key="9">
    <source>
        <dbReference type="PROSITE" id="PS51406"/>
    </source>
</evidence>
<dbReference type="InterPro" id="IPR037579">
    <property type="entry name" value="FIB_ANG-like"/>
</dbReference>
<evidence type="ECO:0000256" key="2">
    <source>
        <dbReference type="ARBA" id="ARBA00022525"/>
    </source>
</evidence>
<dbReference type="PANTHER" id="PTHR47221">
    <property type="entry name" value="FIBRINOGEN ALPHA CHAIN"/>
    <property type="match status" value="1"/>
</dbReference>
<dbReference type="InterPro" id="IPR020837">
    <property type="entry name" value="Fibrinogen_CS"/>
</dbReference>